<gene>
    <name evidence="2" type="ORF">QQX09_01745</name>
</gene>
<accession>A0ABT8G608</accession>
<feature type="domain" description="N-acetyltransferase" evidence="1">
    <location>
        <begin position="4"/>
        <end position="138"/>
    </location>
</feature>
<dbReference type="Gene3D" id="3.40.630.30">
    <property type="match status" value="1"/>
</dbReference>
<keyword evidence="2" id="KW-0012">Acyltransferase</keyword>
<dbReference type="EMBL" id="JAUHPW010000001">
    <property type="protein sequence ID" value="MDN4474569.1"/>
    <property type="molecule type" value="Genomic_DNA"/>
</dbReference>
<dbReference type="PROSITE" id="PS51186">
    <property type="entry name" value="GNAT"/>
    <property type="match status" value="1"/>
</dbReference>
<dbReference type="InterPro" id="IPR053144">
    <property type="entry name" value="Acetyltransferase_Butenolide"/>
</dbReference>
<dbReference type="PANTHER" id="PTHR43233">
    <property type="entry name" value="FAMILY N-ACETYLTRANSFERASE, PUTATIVE (AFU_ORTHOLOGUE AFUA_6G03350)-RELATED"/>
    <property type="match status" value="1"/>
</dbReference>
<dbReference type="EC" id="2.3.1.-" evidence="2"/>
<sequence length="138" mass="15160">MAELAYRTDRRIAAGEYIDLLGRSTLGARRPIDRPDVIAGALEGSDVVVTAWDGPLLVGAARAITDFHLHCYLADLCVDESYQRQGIGLELQRVLRSLLGPLCKLKLSAAPAAAEYYPRVGYERNDRAWELPPGRPLA</sequence>
<dbReference type="Pfam" id="PF13673">
    <property type="entry name" value="Acetyltransf_10"/>
    <property type="match status" value="1"/>
</dbReference>
<keyword evidence="2" id="KW-0808">Transferase</keyword>
<dbReference type="Proteomes" id="UP001172728">
    <property type="component" value="Unassembled WGS sequence"/>
</dbReference>
<keyword evidence="3" id="KW-1185">Reference proteome</keyword>
<evidence type="ECO:0000313" key="3">
    <source>
        <dbReference type="Proteomes" id="UP001172728"/>
    </source>
</evidence>
<dbReference type="SUPFAM" id="SSF55729">
    <property type="entry name" value="Acyl-CoA N-acyltransferases (Nat)"/>
    <property type="match status" value="1"/>
</dbReference>
<dbReference type="PANTHER" id="PTHR43233:SF1">
    <property type="entry name" value="FAMILY N-ACETYLTRANSFERASE, PUTATIVE (AFU_ORTHOLOGUE AFUA_6G03350)-RELATED"/>
    <property type="match status" value="1"/>
</dbReference>
<evidence type="ECO:0000313" key="2">
    <source>
        <dbReference type="EMBL" id="MDN4474569.1"/>
    </source>
</evidence>
<dbReference type="CDD" id="cd04301">
    <property type="entry name" value="NAT_SF"/>
    <property type="match status" value="1"/>
</dbReference>
<dbReference type="InterPro" id="IPR000182">
    <property type="entry name" value="GNAT_dom"/>
</dbReference>
<dbReference type="RefSeq" id="WP_301130972.1">
    <property type="nucleotide sequence ID" value="NZ_JAUHPW010000001.1"/>
</dbReference>
<reference evidence="2" key="1">
    <citation type="submission" date="2023-06" db="EMBL/GenBank/DDBJ databases">
        <title>Sysu t00192.</title>
        <authorList>
            <person name="Gao L."/>
            <person name="Fang B.-Z."/>
            <person name="Li W.-J."/>
        </authorList>
    </citation>
    <scope>NUCLEOTIDE SEQUENCE</scope>
    <source>
        <strain evidence="2">SYSU T00192</strain>
    </source>
</reference>
<dbReference type="InterPro" id="IPR016181">
    <property type="entry name" value="Acyl_CoA_acyltransferase"/>
</dbReference>
<protein>
    <submittedName>
        <fullName evidence="2">GNAT family N-acetyltransferase</fullName>
        <ecNumber evidence="2">2.3.1.-</ecNumber>
    </submittedName>
</protein>
<proteinExistence type="predicted"/>
<organism evidence="2 3">
    <name type="scientific">Demequina litoralis</name>
    <dbReference type="NCBI Taxonomy" id="3051660"/>
    <lineage>
        <taxon>Bacteria</taxon>
        <taxon>Bacillati</taxon>
        <taxon>Actinomycetota</taxon>
        <taxon>Actinomycetes</taxon>
        <taxon>Micrococcales</taxon>
        <taxon>Demequinaceae</taxon>
        <taxon>Demequina</taxon>
    </lineage>
</organism>
<name>A0ABT8G608_9MICO</name>
<dbReference type="GO" id="GO:0016746">
    <property type="term" value="F:acyltransferase activity"/>
    <property type="evidence" value="ECO:0007669"/>
    <property type="project" value="UniProtKB-KW"/>
</dbReference>
<evidence type="ECO:0000259" key="1">
    <source>
        <dbReference type="PROSITE" id="PS51186"/>
    </source>
</evidence>
<comment type="caution">
    <text evidence="2">The sequence shown here is derived from an EMBL/GenBank/DDBJ whole genome shotgun (WGS) entry which is preliminary data.</text>
</comment>